<protein>
    <submittedName>
        <fullName evidence="1">Uncharacterized protein</fullName>
    </submittedName>
</protein>
<evidence type="ECO:0000313" key="1">
    <source>
        <dbReference type="EMBL" id="KAH7959107.1"/>
    </source>
</evidence>
<accession>A0ACB8D3W9</accession>
<reference evidence="1" key="1">
    <citation type="submission" date="2020-05" db="EMBL/GenBank/DDBJ databases">
        <title>Large-scale comparative analyses of tick genomes elucidate their genetic diversity and vector capacities.</title>
        <authorList>
            <person name="Jia N."/>
            <person name="Wang J."/>
            <person name="Shi W."/>
            <person name="Du L."/>
            <person name="Sun Y."/>
            <person name="Zhan W."/>
            <person name="Jiang J."/>
            <person name="Wang Q."/>
            <person name="Zhang B."/>
            <person name="Ji P."/>
            <person name="Sakyi L.B."/>
            <person name="Cui X."/>
            <person name="Yuan T."/>
            <person name="Jiang B."/>
            <person name="Yang W."/>
            <person name="Lam T.T.-Y."/>
            <person name="Chang Q."/>
            <person name="Ding S."/>
            <person name="Wang X."/>
            <person name="Zhu J."/>
            <person name="Ruan X."/>
            <person name="Zhao L."/>
            <person name="Wei J."/>
            <person name="Que T."/>
            <person name="Du C."/>
            <person name="Cheng J."/>
            <person name="Dai P."/>
            <person name="Han X."/>
            <person name="Huang E."/>
            <person name="Gao Y."/>
            <person name="Liu J."/>
            <person name="Shao H."/>
            <person name="Ye R."/>
            <person name="Li L."/>
            <person name="Wei W."/>
            <person name="Wang X."/>
            <person name="Wang C."/>
            <person name="Yang T."/>
            <person name="Huo Q."/>
            <person name="Li W."/>
            <person name="Guo W."/>
            <person name="Chen H."/>
            <person name="Zhou L."/>
            <person name="Ni X."/>
            <person name="Tian J."/>
            <person name="Zhou Y."/>
            <person name="Sheng Y."/>
            <person name="Liu T."/>
            <person name="Pan Y."/>
            <person name="Xia L."/>
            <person name="Li J."/>
            <person name="Zhao F."/>
            <person name="Cao W."/>
        </authorList>
    </citation>
    <scope>NUCLEOTIDE SEQUENCE</scope>
    <source>
        <strain evidence="1">Dsil-2018</strain>
    </source>
</reference>
<organism evidence="1 2">
    <name type="scientific">Dermacentor silvarum</name>
    <name type="common">Tick</name>
    <dbReference type="NCBI Taxonomy" id="543639"/>
    <lineage>
        <taxon>Eukaryota</taxon>
        <taxon>Metazoa</taxon>
        <taxon>Ecdysozoa</taxon>
        <taxon>Arthropoda</taxon>
        <taxon>Chelicerata</taxon>
        <taxon>Arachnida</taxon>
        <taxon>Acari</taxon>
        <taxon>Parasitiformes</taxon>
        <taxon>Ixodida</taxon>
        <taxon>Ixodoidea</taxon>
        <taxon>Ixodidae</taxon>
        <taxon>Rhipicephalinae</taxon>
        <taxon>Dermacentor</taxon>
    </lineage>
</organism>
<comment type="caution">
    <text evidence="1">The sequence shown here is derived from an EMBL/GenBank/DDBJ whole genome shotgun (WGS) entry which is preliminary data.</text>
</comment>
<proteinExistence type="predicted"/>
<dbReference type="Proteomes" id="UP000821865">
    <property type="component" value="Chromosome 3"/>
</dbReference>
<evidence type="ECO:0000313" key="2">
    <source>
        <dbReference type="Proteomes" id="UP000821865"/>
    </source>
</evidence>
<name>A0ACB8D3W9_DERSI</name>
<gene>
    <name evidence="1" type="ORF">HPB49_008309</name>
</gene>
<dbReference type="EMBL" id="CM023472">
    <property type="protein sequence ID" value="KAH7959107.1"/>
    <property type="molecule type" value="Genomic_DNA"/>
</dbReference>
<sequence length="183" mass="20940">MGNETPVDFHCCVALVNADFIRSHFPQICDADMRILTMYSMRPGSDHDSFIWRTRWLRRRFQAGRIANPGVYLIAEEKYNTAHATLRSVVERCIGLLKSRFRCMQRYRTLLYEPQRAANIGDKDDDDESDDDSSTSSSSELDNNGDPIPHGVPRNSGKCSQQQLQEVLIRPLRPLLLLEALLL</sequence>
<keyword evidence="2" id="KW-1185">Reference proteome</keyword>